<dbReference type="SUPFAM" id="SSF52091">
    <property type="entry name" value="SpoIIaa-like"/>
    <property type="match status" value="1"/>
</dbReference>
<dbReference type="InterPro" id="IPR036513">
    <property type="entry name" value="STAS_dom_sf"/>
</dbReference>
<dbReference type="Gene3D" id="3.30.750.24">
    <property type="entry name" value="STAS domain"/>
    <property type="match status" value="1"/>
</dbReference>
<organism evidence="2 3">
    <name type="scientific">Gilvimarinus algae</name>
    <dbReference type="NCBI Taxonomy" id="3058037"/>
    <lineage>
        <taxon>Bacteria</taxon>
        <taxon>Pseudomonadati</taxon>
        <taxon>Pseudomonadota</taxon>
        <taxon>Gammaproteobacteria</taxon>
        <taxon>Cellvibrionales</taxon>
        <taxon>Cellvibrionaceae</taxon>
        <taxon>Gilvimarinus</taxon>
    </lineage>
</organism>
<dbReference type="EMBL" id="JAULRT010000062">
    <property type="protein sequence ID" value="MDO3383550.1"/>
    <property type="molecule type" value="Genomic_DNA"/>
</dbReference>
<evidence type="ECO:0000313" key="3">
    <source>
        <dbReference type="Proteomes" id="UP001168380"/>
    </source>
</evidence>
<feature type="region of interest" description="Disordered" evidence="1">
    <location>
        <begin position="44"/>
        <end position="80"/>
    </location>
</feature>
<evidence type="ECO:0000313" key="2">
    <source>
        <dbReference type="EMBL" id="MDO3383550.1"/>
    </source>
</evidence>
<reference evidence="2" key="1">
    <citation type="submission" date="2023-07" db="EMBL/GenBank/DDBJ databases">
        <title>Gilvimarinus algae sp. nov., isolated from the surface of Kelp.</title>
        <authorList>
            <person name="Sun Y.Y."/>
            <person name="Gong Y."/>
            <person name="Du Z.J."/>
        </authorList>
    </citation>
    <scope>NUCLEOTIDE SEQUENCE</scope>
    <source>
        <strain evidence="2">SDUM040014</strain>
    </source>
</reference>
<protein>
    <submittedName>
        <fullName evidence="2">STAS domain-containing protein</fullName>
    </submittedName>
</protein>
<evidence type="ECO:0000256" key="1">
    <source>
        <dbReference type="SAM" id="MobiDB-lite"/>
    </source>
</evidence>
<keyword evidence="3" id="KW-1185">Reference proteome</keyword>
<accession>A0ABT8THQ3</accession>
<name>A0ABT8THQ3_9GAMM</name>
<proteinExistence type="predicted"/>
<dbReference type="RefSeq" id="WP_302714388.1">
    <property type="nucleotide sequence ID" value="NZ_JAULRT010000062.1"/>
</dbReference>
<gene>
    <name evidence="2" type="ORF">QWI16_15320</name>
</gene>
<sequence>MKKQVPFVGEEFFSRDAATSQEGSDSELIEQLLEAELENSSWDDLVPASAKARNTRVRASVTRPEGKPREQPSASKTRIDWRPINNGHSIKISVHGNIDLAAMRQWRQLLRETAGNGVHQFEFDLRETEVLSLAGLAMLLLFKDNKQAGSRDISLNQCNRSLYQRLSWSGLTREFIVRPRRDL</sequence>
<comment type="caution">
    <text evidence="2">The sequence shown here is derived from an EMBL/GenBank/DDBJ whole genome shotgun (WGS) entry which is preliminary data.</text>
</comment>
<dbReference type="Proteomes" id="UP001168380">
    <property type="component" value="Unassembled WGS sequence"/>
</dbReference>